<proteinExistence type="predicted"/>
<name>A0A0A9QJP4_ARUDO</name>
<evidence type="ECO:0000313" key="1">
    <source>
        <dbReference type="EMBL" id="JAD59972.1"/>
    </source>
</evidence>
<organism evidence="1">
    <name type="scientific">Arundo donax</name>
    <name type="common">Giant reed</name>
    <name type="synonym">Donax arundinaceus</name>
    <dbReference type="NCBI Taxonomy" id="35708"/>
    <lineage>
        <taxon>Eukaryota</taxon>
        <taxon>Viridiplantae</taxon>
        <taxon>Streptophyta</taxon>
        <taxon>Embryophyta</taxon>
        <taxon>Tracheophyta</taxon>
        <taxon>Spermatophyta</taxon>
        <taxon>Magnoliopsida</taxon>
        <taxon>Liliopsida</taxon>
        <taxon>Poales</taxon>
        <taxon>Poaceae</taxon>
        <taxon>PACMAD clade</taxon>
        <taxon>Arundinoideae</taxon>
        <taxon>Arundineae</taxon>
        <taxon>Arundo</taxon>
    </lineage>
</organism>
<dbReference type="AlphaFoldDB" id="A0A0A9QJP4"/>
<dbReference type="EMBL" id="GBRH01237923">
    <property type="protein sequence ID" value="JAD59972.1"/>
    <property type="molecule type" value="Transcribed_RNA"/>
</dbReference>
<sequence length="55" mass="6392">MQSNSRLWKRPYFHRCCRTGGRKNAYGKPILSACRCQFCNSDTRIIAMDVETLHA</sequence>
<accession>A0A0A9QJP4</accession>
<reference evidence="1" key="2">
    <citation type="journal article" date="2015" name="Data Brief">
        <title>Shoot transcriptome of the giant reed, Arundo donax.</title>
        <authorList>
            <person name="Barrero R.A."/>
            <person name="Guerrero F.D."/>
            <person name="Moolhuijzen P."/>
            <person name="Goolsby J.A."/>
            <person name="Tidwell J."/>
            <person name="Bellgard S.E."/>
            <person name="Bellgard M.I."/>
        </authorList>
    </citation>
    <scope>NUCLEOTIDE SEQUENCE</scope>
    <source>
        <tissue evidence="1">Shoot tissue taken approximately 20 cm above the soil surface</tissue>
    </source>
</reference>
<protein>
    <submittedName>
        <fullName evidence="1">Uncharacterized protein</fullName>
    </submittedName>
</protein>
<reference evidence="1" key="1">
    <citation type="submission" date="2014-09" db="EMBL/GenBank/DDBJ databases">
        <authorList>
            <person name="Magalhaes I.L.F."/>
            <person name="Oliveira U."/>
            <person name="Santos F.R."/>
            <person name="Vidigal T.H.D.A."/>
            <person name="Brescovit A.D."/>
            <person name="Santos A.J."/>
        </authorList>
    </citation>
    <scope>NUCLEOTIDE SEQUENCE</scope>
    <source>
        <tissue evidence="1">Shoot tissue taken approximately 20 cm above the soil surface</tissue>
    </source>
</reference>